<comment type="caution">
    <text evidence="2">The sequence shown here is derived from an EMBL/GenBank/DDBJ whole genome shotgun (WGS) entry which is preliminary data.</text>
</comment>
<keyword evidence="3" id="KW-1185">Reference proteome</keyword>
<dbReference type="OrthoDB" id="332338at2"/>
<organism evidence="2 3">
    <name type="scientific">Leptospira ilyithenensis</name>
    <dbReference type="NCBI Taxonomy" id="2484901"/>
    <lineage>
        <taxon>Bacteria</taxon>
        <taxon>Pseudomonadati</taxon>
        <taxon>Spirochaetota</taxon>
        <taxon>Spirochaetia</taxon>
        <taxon>Leptospirales</taxon>
        <taxon>Leptospiraceae</taxon>
        <taxon>Leptospira</taxon>
    </lineage>
</organism>
<evidence type="ECO:0000313" key="2">
    <source>
        <dbReference type="EMBL" id="TGN11955.1"/>
    </source>
</evidence>
<evidence type="ECO:0000256" key="1">
    <source>
        <dbReference type="SAM" id="Phobius"/>
    </source>
</evidence>
<gene>
    <name evidence="2" type="ORF">EHS11_05460</name>
</gene>
<dbReference type="Proteomes" id="UP000298264">
    <property type="component" value="Unassembled WGS sequence"/>
</dbReference>
<name>A0A4R9LQU2_9LEPT</name>
<keyword evidence="1" id="KW-0812">Transmembrane</keyword>
<feature type="transmembrane region" description="Helical" evidence="1">
    <location>
        <begin position="12"/>
        <end position="35"/>
    </location>
</feature>
<protein>
    <submittedName>
        <fullName evidence="2">Uncharacterized protein</fullName>
    </submittedName>
</protein>
<dbReference type="RefSeq" id="WP_135763397.1">
    <property type="nucleotide sequence ID" value="NZ_RQHV01000036.1"/>
</dbReference>
<dbReference type="AlphaFoldDB" id="A0A4R9LQU2"/>
<dbReference type="EMBL" id="RQHV01000036">
    <property type="protein sequence ID" value="TGN11955.1"/>
    <property type="molecule type" value="Genomic_DNA"/>
</dbReference>
<feature type="transmembrane region" description="Helical" evidence="1">
    <location>
        <begin position="47"/>
        <end position="71"/>
    </location>
</feature>
<accession>A0A4R9LQU2</accession>
<reference evidence="2" key="1">
    <citation type="journal article" date="2019" name="PLoS Negl. Trop. Dis.">
        <title>Revisiting the worldwide diversity of Leptospira species in the environment.</title>
        <authorList>
            <person name="Vincent A.T."/>
            <person name="Schiettekatte O."/>
            <person name="Bourhy P."/>
            <person name="Veyrier F.J."/>
            <person name="Picardeau M."/>
        </authorList>
    </citation>
    <scope>NUCLEOTIDE SEQUENCE [LARGE SCALE GENOMIC DNA]</scope>
    <source>
        <strain evidence="2">201400974</strain>
    </source>
</reference>
<proteinExistence type="predicted"/>
<sequence>MNSSHNETMALFGIYLLLPYVTFFVFLLSYFVLFLIIKLSKYDLRFFFFPSFCFALPFSVVVGSFCFYLSIALHLQTAIVFWMILFFCPLIGILISKRIFITKISE</sequence>
<evidence type="ECO:0000313" key="3">
    <source>
        <dbReference type="Proteomes" id="UP000298264"/>
    </source>
</evidence>
<keyword evidence="1" id="KW-1133">Transmembrane helix</keyword>
<feature type="transmembrane region" description="Helical" evidence="1">
    <location>
        <begin position="77"/>
        <end position="95"/>
    </location>
</feature>
<keyword evidence="1" id="KW-0472">Membrane</keyword>